<dbReference type="Proteomes" id="UP000694865">
    <property type="component" value="Unplaced"/>
</dbReference>
<accession>A0ABM0MKR7</accession>
<feature type="region of interest" description="Disordered" evidence="3">
    <location>
        <begin position="1"/>
        <end position="101"/>
    </location>
</feature>
<gene>
    <name evidence="6" type="primary">LOC102807147</name>
</gene>
<dbReference type="PROSITE" id="PS50195">
    <property type="entry name" value="PX"/>
    <property type="match status" value="1"/>
</dbReference>
<dbReference type="SMART" id="SM00312">
    <property type="entry name" value="PX"/>
    <property type="match status" value="1"/>
</dbReference>
<evidence type="ECO:0000259" key="4">
    <source>
        <dbReference type="PROSITE" id="PS50195"/>
    </source>
</evidence>
<reference evidence="6" key="1">
    <citation type="submission" date="2025-08" db="UniProtKB">
        <authorList>
            <consortium name="RefSeq"/>
        </authorList>
    </citation>
    <scope>IDENTIFICATION</scope>
    <source>
        <tissue evidence="6">Testes</tissue>
    </source>
</reference>
<dbReference type="GeneID" id="102807147"/>
<feature type="compositionally biased region" description="Basic and acidic residues" evidence="3">
    <location>
        <begin position="75"/>
        <end position="91"/>
    </location>
</feature>
<sequence length="218" mass="24486">MDGEEINVAGGPTKHNNAETRAENGGPLVRSAETVHSSGPKVSSVPIAIEPAAKSPDAPRPSSCPPGPPCSSPMVHDRRSNSTNDLKRDRSASQTSQTQTDQIPVLELDDLKVPIVGYEIMEQRAKFTVFKLLVNRGPNDNWFVFRRYTDFVRINEQLKVLFPTFRLALPPKKWFGNNFDTSFLEDRQLGLQAFINNITGHKDIVKRQSVIYKGMRYY</sequence>
<evidence type="ECO:0000256" key="2">
    <source>
        <dbReference type="ARBA" id="ARBA00022490"/>
    </source>
</evidence>
<feature type="domain" description="PX" evidence="4">
    <location>
        <begin position="108"/>
        <end position="218"/>
    </location>
</feature>
<evidence type="ECO:0000313" key="6">
    <source>
        <dbReference type="RefSeq" id="XP_006820608.1"/>
    </source>
</evidence>
<feature type="compositionally biased region" description="Pro residues" evidence="3">
    <location>
        <begin position="58"/>
        <end position="71"/>
    </location>
</feature>
<dbReference type="InterPro" id="IPR051837">
    <property type="entry name" value="SortingNexin/PXDomain-PKLike"/>
</dbReference>
<dbReference type="Pfam" id="PF00787">
    <property type="entry name" value="PX"/>
    <property type="match status" value="1"/>
</dbReference>
<keyword evidence="5" id="KW-1185">Reference proteome</keyword>
<evidence type="ECO:0000256" key="3">
    <source>
        <dbReference type="SAM" id="MobiDB-lite"/>
    </source>
</evidence>
<protein>
    <submittedName>
        <fullName evidence="6">Sorting nexin-16-like</fullName>
    </submittedName>
</protein>
<evidence type="ECO:0000256" key="1">
    <source>
        <dbReference type="ARBA" id="ARBA00004496"/>
    </source>
</evidence>
<dbReference type="RefSeq" id="XP_006820608.1">
    <property type="nucleotide sequence ID" value="XM_006820545.1"/>
</dbReference>
<proteinExistence type="predicted"/>
<evidence type="ECO:0000313" key="5">
    <source>
        <dbReference type="Proteomes" id="UP000694865"/>
    </source>
</evidence>
<name>A0ABM0MKR7_SACKO</name>
<dbReference type="PANTHER" id="PTHR22999:SF23">
    <property type="entry name" value="SORTING NEXIN-16"/>
    <property type="match status" value="1"/>
</dbReference>
<keyword evidence="2" id="KW-0963">Cytoplasm</keyword>
<dbReference type="InterPro" id="IPR001683">
    <property type="entry name" value="PX_dom"/>
</dbReference>
<dbReference type="InterPro" id="IPR036871">
    <property type="entry name" value="PX_dom_sf"/>
</dbReference>
<dbReference type="PANTHER" id="PTHR22999">
    <property type="entry name" value="PX SERINE/THREONINE KINASE PXK"/>
    <property type="match status" value="1"/>
</dbReference>
<dbReference type="SUPFAM" id="SSF64268">
    <property type="entry name" value="PX domain"/>
    <property type="match status" value="1"/>
</dbReference>
<dbReference type="Gene3D" id="3.30.1520.10">
    <property type="entry name" value="Phox-like domain"/>
    <property type="match status" value="1"/>
</dbReference>
<comment type="subcellular location">
    <subcellularLocation>
        <location evidence="1">Cytoplasm</location>
    </subcellularLocation>
</comment>
<organism evidence="5 6">
    <name type="scientific">Saccoglossus kowalevskii</name>
    <name type="common">Acorn worm</name>
    <dbReference type="NCBI Taxonomy" id="10224"/>
    <lineage>
        <taxon>Eukaryota</taxon>
        <taxon>Metazoa</taxon>
        <taxon>Hemichordata</taxon>
        <taxon>Enteropneusta</taxon>
        <taxon>Harrimaniidae</taxon>
        <taxon>Saccoglossus</taxon>
    </lineage>
</organism>